<dbReference type="PANTHER" id="PTHR43038:SF7">
    <property type="entry name" value="ABC TRANSPORT SYSTEM ATP-BINDING PROTEIN"/>
    <property type="match status" value="1"/>
</dbReference>
<dbReference type="AlphaFoldDB" id="A0A558CXU1"/>
<dbReference type="PROSITE" id="PS50893">
    <property type="entry name" value="ABC_TRANSPORTER_2"/>
    <property type="match status" value="1"/>
</dbReference>
<name>A0A558CXU1_9GAMM</name>
<protein>
    <submittedName>
        <fullName evidence="4">ATP-binding cassette domain-containing protein</fullName>
    </submittedName>
</protein>
<keyword evidence="1" id="KW-0547">Nucleotide-binding</keyword>
<comment type="caution">
    <text evidence="4">The sequence shown here is derived from an EMBL/GenBank/DDBJ whole genome shotgun (WGS) entry which is preliminary data.</text>
</comment>
<accession>A0A558CXU1</accession>
<keyword evidence="2 4" id="KW-0067">ATP-binding</keyword>
<dbReference type="GO" id="GO:0016887">
    <property type="term" value="F:ATP hydrolysis activity"/>
    <property type="evidence" value="ECO:0007669"/>
    <property type="project" value="InterPro"/>
</dbReference>
<proteinExistence type="predicted"/>
<reference evidence="4 5" key="1">
    <citation type="submission" date="2019-07" db="EMBL/GenBank/DDBJ databases">
        <title>The pathways for chlorine oxyanion respiration interact through the shared metabolite chlorate.</title>
        <authorList>
            <person name="Barnum T.P."/>
            <person name="Cheng Y."/>
            <person name="Hill K.A."/>
            <person name="Lucas L.N."/>
            <person name="Carlson H.K."/>
            <person name="Coates J.D."/>
        </authorList>
    </citation>
    <scope>NUCLEOTIDE SEQUENCE [LARGE SCALE GENOMIC DNA]</scope>
    <source>
        <strain evidence="4">BK-3</strain>
    </source>
</reference>
<sequence>MPTVLEVLNLAYRYPEGAQPVLDDVSISIGKGCFHALLGPNGAGKSTLLSLITGLRKLQQGRISVAGADIEQQNMRALARMGVVFQQPTLDLDLTVEQNLNYFAALNGLGPKQARQRIADELERFGLAARRKERIRQLNGGHRRRVEIARALLHEPELLLFDEATVGLDVPTRQQIVDHVHQLCVEKNIAVLWATHLVDEVFDHDKVSLLDKGKIVGRGSCSALLAEWQAPGLRQVFSQLAAREYDTTEVEL</sequence>
<dbReference type="InterPro" id="IPR022467">
    <property type="entry name" value="ABC_transprt_ATP-bd_su_PQQ"/>
</dbReference>
<dbReference type="SUPFAM" id="SSF52540">
    <property type="entry name" value="P-loop containing nucleoside triphosphate hydrolases"/>
    <property type="match status" value="1"/>
</dbReference>
<dbReference type="GO" id="GO:0005524">
    <property type="term" value="F:ATP binding"/>
    <property type="evidence" value="ECO:0007669"/>
    <property type="project" value="UniProtKB-KW"/>
</dbReference>
<dbReference type="Proteomes" id="UP000317355">
    <property type="component" value="Unassembled WGS sequence"/>
</dbReference>
<organism evidence="4 5">
    <name type="scientific">Sedimenticola thiotaurini</name>
    <dbReference type="NCBI Taxonomy" id="1543721"/>
    <lineage>
        <taxon>Bacteria</taxon>
        <taxon>Pseudomonadati</taxon>
        <taxon>Pseudomonadota</taxon>
        <taxon>Gammaproteobacteria</taxon>
        <taxon>Chromatiales</taxon>
        <taxon>Sedimenticolaceae</taxon>
        <taxon>Sedimenticola</taxon>
    </lineage>
</organism>
<dbReference type="SMART" id="SM00382">
    <property type="entry name" value="AAA"/>
    <property type="match status" value="1"/>
</dbReference>
<dbReference type="Gene3D" id="3.40.50.300">
    <property type="entry name" value="P-loop containing nucleotide triphosphate hydrolases"/>
    <property type="match status" value="1"/>
</dbReference>
<feature type="domain" description="ABC transporter" evidence="3">
    <location>
        <begin position="5"/>
        <end position="237"/>
    </location>
</feature>
<evidence type="ECO:0000256" key="1">
    <source>
        <dbReference type="ARBA" id="ARBA00022741"/>
    </source>
</evidence>
<dbReference type="EMBL" id="VMRY01000055">
    <property type="protein sequence ID" value="TVT53523.1"/>
    <property type="molecule type" value="Genomic_DNA"/>
</dbReference>
<gene>
    <name evidence="4" type="ORF">FHK82_11785</name>
</gene>
<dbReference type="PANTHER" id="PTHR43038">
    <property type="entry name" value="ATP-BINDING CASSETTE, SUB-FAMILY H, MEMBER 1"/>
    <property type="match status" value="1"/>
</dbReference>
<dbReference type="InterPro" id="IPR003439">
    <property type="entry name" value="ABC_transporter-like_ATP-bd"/>
</dbReference>
<dbReference type="Pfam" id="PF00005">
    <property type="entry name" value="ABC_tran"/>
    <property type="match status" value="1"/>
</dbReference>
<evidence type="ECO:0000259" key="3">
    <source>
        <dbReference type="PROSITE" id="PS50893"/>
    </source>
</evidence>
<dbReference type="NCBIfam" id="TIGR03864">
    <property type="entry name" value="PQQ_ABC_ATP"/>
    <property type="match status" value="1"/>
</dbReference>
<dbReference type="InterPro" id="IPR003593">
    <property type="entry name" value="AAA+_ATPase"/>
</dbReference>
<evidence type="ECO:0000313" key="5">
    <source>
        <dbReference type="Proteomes" id="UP000317355"/>
    </source>
</evidence>
<dbReference type="InterPro" id="IPR027417">
    <property type="entry name" value="P-loop_NTPase"/>
</dbReference>
<evidence type="ECO:0000313" key="4">
    <source>
        <dbReference type="EMBL" id="TVT53523.1"/>
    </source>
</evidence>
<evidence type="ECO:0000256" key="2">
    <source>
        <dbReference type="ARBA" id="ARBA00022840"/>
    </source>
</evidence>